<keyword evidence="1" id="KW-1133">Transmembrane helix</keyword>
<dbReference type="Proteomes" id="UP000001429">
    <property type="component" value="Chromosome R"/>
</dbReference>
<gene>
    <name evidence="2" type="ORF">CAWG_02084</name>
</gene>
<evidence type="ECO:0000256" key="1">
    <source>
        <dbReference type="SAM" id="Phobius"/>
    </source>
</evidence>
<dbReference type="AlphaFoldDB" id="C4YMK2"/>
<proteinExistence type="predicted"/>
<feature type="transmembrane region" description="Helical" evidence="1">
    <location>
        <begin position="7"/>
        <end position="29"/>
    </location>
</feature>
<dbReference type="EMBL" id="CM000309">
    <property type="protein sequence ID" value="EEQ43833.1"/>
    <property type="molecule type" value="Genomic_DNA"/>
</dbReference>
<keyword evidence="3" id="KW-1185">Reference proteome</keyword>
<sequence length="111" mass="12753">MAYLPQCTVVVFPVTSVSVFKFTVSIFILKYMHAYFQIVFIAAVYCLFFFLSPCICIFVPSALDAYCLSLAACSCLVLDVLCITYTPQTIISFFFLQPSSKIYLFEYFRYN</sequence>
<dbReference type="OMA" id="SPCICIF"/>
<dbReference type="HOGENOM" id="CLU_2158027_0_0_1"/>
<keyword evidence="1" id="KW-0472">Membrane</keyword>
<reference evidence="2 3" key="1">
    <citation type="journal article" date="2009" name="Nature">
        <title>Evolution of pathogenicity and sexual reproduction in eight Candida genomes.</title>
        <authorList>
            <person name="Butler G."/>
            <person name="Rasmussen M.D."/>
            <person name="Lin M.F."/>
            <person name="Santos M.A."/>
            <person name="Sakthikumar S."/>
            <person name="Munro C.A."/>
            <person name="Rheinbay E."/>
            <person name="Grabherr M."/>
            <person name="Forche A."/>
            <person name="Reedy J.L."/>
            <person name="Agrafioti I."/>
            <person name="Arnaud M.B."/>
            <person name="Bates S."/>
            <person name="Brown A.J."/>
            <person name="Brunke S."/>
            <person name="Costanzo M.C."/>
            <person name="Fitzpatrick D.A."/>
            <person name="de Groot P.W."/>
            <person name="Harris D."/>
            <person name="Hoyer L.L."/>
            <person name="Hube B."/>
            <person name="Klis F.M."/>
            <person name="Kodira C."/>
            <person name="Lennard N."/>
            <person name="Logue M.E."/>
            <person name="Martin R."/>
            <person name="Neiman A.M."/>
            <person name="Nikolaou E."/>
            <person name="Quail M.A."/>
            <person name="Quinn J."/>
            <person name="Santos M.C."/>
            <person name="Schmitzberger F.F."/>
            <person name="Sherlock G."/>
            <person name="Shah P."/>
            <person name="Silverstein K.A."/>
            <person name="Skrzypek M.S."/>
            <person name="Soll D."/>
            <person name="Staggs R."/>
            <person name="Stansfield I."/>
            <person name="Stumpf M.P."/>
            <person name="Sudbery P.E."/>
            <person name="Srikantha T."/>
            <person name="Zeng Q."/>
            <person name="Berman J."/>
            <person name="Berriman M."/>
            <person name="Heitman J."/>
            <person name="Gow N.A."/>
            <person name="Lorenz M.C."/>
            <person name="Birren B.W."/>
            <person name="Kellis M."/>
            <person name="Cuomo C.A."/>
        </authorList>
    </citation>
    <scope>NUCLEOTIDE SEQUENCE [LARGE SCALE GENOMIC DNA]</scope>
    <source>
        <strain evidence="2 3">WO-1</strain>
    </source>
</reference>
<dbReference type="VEuPathDB" id="FungiDB:CAWG_02084"/>
<organism evidence="2 3">
    <name type="scientific">Candida albicans (strain WO-1)</name>
    <name type="common">Yeast</name>
    <dbReference type="NCBI Taxonomy" id="294748"/>
    <lineage>
        <taxon>Eukaryota</taxon>
        <taxon>Fungi</taxon>
        <taxon>Dikarya</taxon>
        <taxon>Ascomycota</taxon>
        <taxon>Saccharomycotina</taxon>
        <taxon>Pichiomycetes</taxon>
        <taxon>Debaryomycetaceae</taxon>
        <taxon>Candida/Lodderomyces clade</taxon>
        <taxon>Candida</taxon>
    </lineage>
</organism>
<name>C4YMK2_CANAW</name>
<dbReference type="PaxDb" id="5476-C4YMK2"/>
<protein>
    <submittedName>
        <fullName evidence="2">Uncharacterized protein</fullName>
    </submittedName>
</protein>
<evidence type="ECO:0000313" key="2">
    <source>
        <dbReference type="EMBL" id="EEQ43833.1"/>
    </source>
</evidence>
<feature type="transmembrane region" description="Helical" evidence="1">
    <location>
        <begin position="35"/>
        <end position="59"/>
    </location>
</feature>
<feature type="transmembrane region" description="Helical" evidence="1">
    <location>
        <begin position="66"/>
        <end position="86"/>
    </location>
</feature>
<evidence type="ECO:0000313" key="3">
    <source>
        <dbReference type="Proteomes" id="UP000001429"/>
    </source>
</evidence>
<accession>C4YMK2</accession>
<keyword evidence="1" id="KW-0812">Transmembrane</keyword>